<evidence type="ECO:0000313" key="13">
    <source>
        <dbReference type="EMBL" id="HIU98245.1"/>
    </source>
</evidence>
<evidence type="ECO:0000256" key="9">
    <source>
        <dbReference type="ARBA" id="ARBA00033070"/>
    </source>
</evidence>
<evidence type="ECO:0000256" key="1">
    <source>
        <dbReference type="ARBA" id="ARBA00007123"/>
    </source>
</evidence>
<keyword evidence="4 11" id="KW-0240">DNA-directed RNA polymerase</keyword>
<dbReference type="InterPro" id="IPR036643">
    <property type="entry name" value="RNApol_insert_sf"/>
</dbReference>
<dbReference type="InterPro" id="IPR011262">
    <property type="entry name" value="DNA-dir_RNA_pol_insert"/>
</dbReference>
<dbReference type="SMART" id="SM00662">
    <property type="entry name" value="RPOLD"/>
    <property type="match status" value="1"/>
</dbReference>
<comment type="similarity">
    <text evidence="1 11">Belongs to the RNA polymerase alpha chain family.</text>
</comment>
<dbReference type="SUPFAM" id="SSF56553">
    <property type="entry name" value="Insert subdomain of RNA polymerase alpha subunit"/>
    <property type="match status" value="1"/>
</dbReference>
<evidence type="ECO:0000259" key="12">
    <source>
        <dbReference type="SMART" id="SM00662"/>
    </source>
</evidence>
<reference evidence="13" key="1">
    <citation type="submission" date="2020-10" db="EMBL/GenBank/DDBJ databases">
        <authorList>
            <person name="Gilroy R."/>
        </authorList>
    </citation>
    <scope>NUCLEOTIDE SEQUENCE</scope>
    <source>
        <strain evidence="13">10406</strain>
    </source>
</reference>
<dbReference type="Pfam" id="PF01000">
    <property type="entry name" value="RNA_pol_A_bac"/>
    <property type="match status" value="1"/>
</dbReference>
<evidence type="ECO:0000256" key="3">
    <source>
        <dbReference type="ARBA" id="ARBA00015972"/>
    </source>
</evidence>
<evidence type="ECO:0000256" key="10">
    <source>
        <dbReference type="ARBA" id="ARBA00048552"/>
    </source>
</evidence>
<dbReference type="AlphaFoldDB" id="A0A9D1N960"/>
<evidence type="ECO:0000256" key="6">
    <source>
        <dbReference type="ARBA" id="ARBA00022695"/>
    </source>
</evidence>
<dbReference type="NCBIfam" id="NF003519">
    <property type="entry name" value="PRK05182.2-5"/>
    <property type="match status" value="1"/>
</dbReference>
<dbReference type="NCBIfam" id="NF003513">
    <property type="entry name" value="PRK05182.1-2"/>
    <property type="match status" value="1"/>
</dbReference>
<dbReference type="InterPro" id="IPR011260">
    <property type="entry name" value="RNAP_asu_C"/>
</dbReference>
<comment type="catalytic activity">
    <reaction evidence="10 11">
        <text>RNA(n) + a ribonucleoside 5'-triphosphate = RNA(n+1) + diphosphate</text>
        <dbReference type="Rhea" id="RHEA:21248"/>
        <dbReference type="Rhea" id="RHEA-COMP:14527"/>
        <dbReference type="Rhea" id="RHEA-COMP:17342"/>
        <dbReference type="ChEBI" id="CHEBI:33019"/>
        <dbReference type="ChEBI" id="CHEBI:61557"/>
        <dbReference type="ChEBI" id="CHEBI:140395"/>
        <dbReference type="EC" id="2.7.7.6"/>
    </reaction>
</comment>
<evidence type="ECO:0000256" key="5">
    <source>
        <dbReference type="ARBA" id="ARBA00022679"/>
    </source>
</evidence>
<evidence type="ECO:0000256" key="11">
    <source>
        <dbReference type="HAMAP-Rule" id="MF_00059"/>
    </source>
</evidence>
<name>A0A9D1N960_9FIRM</name>
<evidence type="ECO:0000256" key="4">
    <source>
        <dbReference type="ARBA" id="ARBA00022478"/>
    </source>
</evidence>
<dbReference type="HAMAP" id="MF_00059">
    <property type="entry name" value="RNApol_bact_RpoA"/>
    <property type="match status" value="1"/>
</dbReference>
<dbReference type="Gene3D" id="1.10.150.20">
    <property type="entry name" value="5' to 3' exonuclease, C-terminal subdomain"/>
    <property type="match status" value="1"/>
</dbReference>
<dbReference type="CDD" id="cd06928">
    <property type="entry name" value="RNAP_alpha_NTD"/>
    <property type="match status" value="1"/>
</dbReference>
<dbReference type="NCBIfam" id="TIGR02027">
    <property type="entry name" value="rpoA"/>
    <property type="match status" value="1"/>
</dbReference>
<dbReference type="InterPro" id="IPR011263">
    <property type="entry name" value="DNA-dir_RNA_pol_RpoA/D/Rpb3"/>
</dbReference>
<dbReference type="InterPro" id="IPR036603">
    <property type="entry name" value="RBP11-like"/>
</dbReference>
<dbReference type="Pfam" id="PF03118">
    <property type="entry name" value="RNA_pol_A_CTD"/>
    <property type="match status" value="1"/>
</dbReference>
<dbReference type="Gene3D" id="2.170.120.12">
    <property type="entry name" value="DNA-directed RNA polymerase, insert domain"/>
    <property type="match status" value="1"/>
</dbReference>
<dbReference type="GO" id="GO:0003899">
    <property type="term" value="F:DNA-directed RNA polymerase activity"/>
    <property type="evidence" value="ECO:0007669"/>
    <property type="project" value="UniProtKB-UniRule"/>
</dbReference>
<evidence type="ECO:0000256" key="8">
    <source>
        <dbReference type="ARBA" id="ARBA00032524"/>
    </source>
</evidence>
<keyword evidence="7 11" id="KW-0804">Transcription</keyword>
<dbReference type="Gene3D" id="3.30.1360.10">
    <property type="entry name" value="RNA polymerase, RBP11-like subunit"/>
    <property type="match status" value="1"/>
</dbReference>
<feature type="domain" description="DNA-directed RNA polymerase RpoA/D/Rpb3-type" evidence="12">
    <location>
        <begin position="19"/>
        <end position="230"/>
    </location>
</feature>
<comment type="caution">
    <text evidence="13">The sequence shown here is derived from an EMBL/GenBank/DDBJ whole genome shotgun (WGS) entry which is preliminary data.</text>
</comment>
<reference evidence="13" key="2">
    <citation type="journal article" date="2021" name="PeerJ">
        <title>Extensive microbial diversity within the chicken gut microbiome revealed by metagenomics and culture.</title>
        <authorList>
            <person name="Gilroy R."/>
            <person name="Ravi A."/>
            <person name="Getino M."/>
            <person name="Pursley I."/>
            <person name="Horton D.L."/>
            <person name="Alikhan N.F."/>
            <person name="Baker D."/>
            <person name="Gharbi K."/>
            <person name="Hall N."/>
            <person name="Watson M."/>
            <person name="Adriaenssens E.M."/>
            <person name="Foster-Nyarko E."/>
            <person name="Jarju S."/>
            <person name="Secka A."/>
            <person name="Antonio M."/>
            <person name="Oren A."/>
            <person name="Chaudhuri R.R."/>
            <person name="La Ragione R."/>
            <person name="Hildebrand F."/>
            <person name="Pallen M.J."/>
        </authorList>
    </citation>
    <scope>NUCLEOTIDE SEQUENCE</scope>
    <source>
        <strain evidence="13">10406</strain>
    </source>
</reference>
<protein>
    <recommendedName>
        <fullName evidence="3 11">DNA-directed RNA polymerase subunit alpha</fullName>
        <shortName evidence="11">RNAP subunit alpha</shortName>
        <ecNumber evidence="2 11">2.7.7.6</ecNumber>
    </recommendedName>
    <alternativeName>
        <fullName evidence="9 11">RNA polymerase subunit alpha</fullName>
    </alternativeName>
    <alternativeName>
        <fullName evidence="8 11">Transcriptase subunit alpha</fullName>
    </alternativeName>
</protein>
<keyword evidence="6 11" id="KW-0548">Nucleotidyltransferase</keyword>
<dbReference type="InterPro" id="IPR011773">
    <property type="entry name" value="DNA-dir_RpoA"/>
</dbReference>
<dbReference type="GO" id="GO:0006351">
    <property type="term" value="P:DNA-templated transcription"/>
    <property type="evidence" value="ECO:0007669"/>
    <property type="project" value="UniProtKB-UniRule"/>
</dbReference>
<evidence type="ECO:0000313" key="14">
    <source>
        <dbReference type="Proteomes" id="UP000886857"/>
    </source>
</evidence>
<feature type="region of interest" description="Alpha C-terminal domain (alpha-CTD)" evidence="11">
    <location>
        <begin position="250"/>
        <end position="318"/>
    </location>
</feature>
<dbReference type="Proteomes" id="UP000886857">
    <property type="component" value="Unassembled WGS sequence"/>
</dbReference>
<comment type="domain">
    <text evidence="11">The N-terminal domain is essential for RNAP assembly and basal transcription, whereas the C-terminal domain is involved in interaction with transcriptional regulators and with upstream promoter elements.</text>
</comment>
<feature type="region of interest" description="Alpha N-terminal domain (alpha-NTD)" evidence="11">
    <location>
        <begin position="1"/>
        <end position="232"/>
    </location>
</feature>
<organism evidence="13 14">
    <name type="scientific">Candidatus Limadaptatus stercoripullorum</name>
    <dbReference type="NCBI Taxonomy" id="2840846"/>
    <lineage>
        <taxon>Bacteria</taxon>
        <taxon>Bacillati</taxon>
        <taxon>Bacillota</taxon>
        <taxon>Clostridia</taxon>
        <taxon>Eubacteriales</taxon>
        <taxon>Candidatus Limadaptatus</taxon>
    </lineage>
</organism>
<dbReference type="GO" id="GO:0000428">
    <property type="term" value="C:DNA-directed RNA polymerase complex"/>
    <property type="evidence" value="ECO:0007669"/>
    <property type="project" value="UniProtKB-KW"/>
</dbReference>
<dbReference type="Pfam" id="PF01193">
    <property type="entry name" value="RNA_pol_L"/>
    <property type="match status" value="1"/>
</dbReference>
<dbReference type="SUPFAM" id="SSF55257">
    <property type="entry name" value="RBP11-like subunits of RNA polymerase"/>
    <property type="match status" value="1"/>
</dbReference>
<comment type="function">
    <text evidence="11">DNA-dependent RNA polymerase catalyzes the transcription of DNA into RNA using the four ribonucleoside triphosphates as substrates.</text>
</comment>
<evidence type="ECO:0000256" key="2">
    <source>
        <dbReference type="ARBA" id="ARBA00012418"/>
    </source>
</evidence>
<accession>A0A9D1N960</accession>
<dbReference type="EC" id="2.7.7.6" evidence="2 11"/>
<dbReference type="NCBIfam" id="NF003515">
    <property type="entry name" value="PRK05182.2-1"/>
    <property type="match status" value="1"/>
</dbReference>
<dbReference type="SUPFAM" id="SSF47789">
    <property type="entry name" value="C-terminal domain of RNA polymerase alpha subunit"/>
    <property type="match status" value="1"/>
</dbReference>
<gene>
    <name evidence="11" type="primary">rpoA</name>
    <name evidence="13" type="ORF">IAC73_00170</name>
</gene>
<proteinExistence type="inferred from homology"/>
<dbReference type="FunFam" id="1.10.150.20:FF:000001">
    <property type="entry name" value="DNA-directed RNA polymerase subunit alpha"/>
    <property type="match status" value="1"/>
</dbReference>
<dbReference type="GO" id="GO:0046983">
    <property type="term" value="F:protein dimerization activity"/>
    <property type="evidence" value="ECO:0007669"/>
    <property type="project" value="InterPro"/>
</dbReference>
<comment type="subunit">
    <text evidence="11">Homodimer. The RNAP catalytic core consists of 2 alpha, 1 beta, 1 beta' and 1 omega subunit. When a sigma factor is associated with the core the holoenzyme is formed, which can initiate transcription.</text>
</comment>
<dbReference type="GO" id="GO:0003677">
    <property type="term" value="F:DNA binding"/>
    <property type="evidence" value="ECO:0007669"/>
    <property type="project" value="UniProtKB-UniRule"/>
</dbReference>
<sequence length="318" mass="35524">MMEIKKPKITFEENESKSYAKFVVEPLERGFGTTLGNSLRRVLLSSLPGAAAVGIKIEGVDHEFSTIKGVKEEVTEIILNIKTVRFKVSHAQEKAGKVKLRLYADTACTVTAGDIELPADVEVLNPEQEICTIDEGGRLDMIIYVDCGRGYVPAERNKDSNEPIGFIPVDSIFTPVTKVNYTVESTRVEQSIDFDKLTIEVTTDGTVSAKEIISLAAKIINDHMRLFVELVDNMDEQSILVSQDDDKAQKVLEMSIEDLDLSVRSYNCLKRANIHTVEDLTKRTEEDMLKVRNLGRKSLEEVVKKLEDLGLSLKAQED</sequence>
<keyword evidence="5 11" id="KW-0808">Transferase</keyword>
<evidence type="ECO:0000256" key="7">
    <source>
        <dbReference type="ARBA" id="ARBA00023163"/>
    </source>
</evidence>
<dbReference type="GO" id="GO:0005737">
    <property type="term" value="C:cytoplasm"/>
    <property type="evidence" value="ECO:0007669"/>
    <property type="project" value="UniProtKB-ARBA"/>
</dbReference>
<dbReference type="EMBL" id="DVOE01000002">
    <property type="protein sequence ID" value="HIU98245.1"/>
    <property type="molecule type" value="Genomic_DNA"/>
</dbReference>
<dbReference type="FunFam" id="2.170.120.12:FF:000001">
    <property type="entry name" value="DNA-directed RNA polymerase subunit alpha"/>
    <property type="match status" value="1"/>
</dbReference>